<dbReference type="GO" id="GO:0008408">
    <property type="term" value="F:3'-5' exonuclease activity"/>
    <property type="evidence" value="ECO:0007669"/>
    <property type="project" value="InterPro"/>
</dbReference>
<accession>A0A9P0A7L9</accession>
<evidence type="ECO:0000259" key="9">
    <source>
        <dbReference type="SMART" id="SM00479"/>
    </source>
</evidence>
<sequence>MLNTDQPCAVEKVASVVRNSTSNNWLQFLKGTKKPTKQSKKSKFSFKQKQLSALSAVASKVKEDSSPYIAPDFPRYKSKPEVEPSPIPMDDEEEPQIDTQTVNFPLKPFRNNYVALDCEMVGVDKDKKGNMLGRVSIVNWNGECIYDKYVKPMEKVTDYRTSVSGLKATDLQNGEDFTVVQKEVASILKGKILVGHALTNDFKVLFLSHPRRKIRDTSTFHKFRQACGKRPSLKKLVAKFLRRNIQDGEHCSIEDAKATMQLFQLFCEEWESSINGKKTRSKR</sequence>
<organism evidence="10 11">
    <name type="scientific">Bemisia tabaci</name>
    <name type="common">Sweetpotato whitefly</name>
    <name type="synonym">Aleurodes tabaci</name>
    <dbReference type="NCBI Taxonomy" id="7038"/>
    <lineage>
        <taxon>Eukaryota</taxon>
        <taxon>Metazoa</taxon>
        <taxon>Ecdysozoa</taxon>
        <taxon>Arthropoda</taxon>
        <taxon>Hexapoda</taxon>
        <taxon>Insecta</taxon>
        <taxon>Pterygota</taxon>
        <taxon>Neoptera</taxon>
        <taxon>Paraneoptera</taxon>
        <taxon>Hemiptera</taxon>
        <taxon>Sternorrhyncha</taxon>
        <taxon>Aleyrodoidea</taxon>
        <taxon>Aleyrodidae</taxon>
        <taxon>Aleyrodinae</taxon>
        <taxon>Bemisia</taxon>
    </lineage>
</organism>
<dbReference type="InterPro" id="IPR047021">
    <property type="entry name" value="REXO1/3/4-like"/>
</dbReference>
<dbReference type="SUPFAM" id="SSF53098">
    <property type="entry name" value="Ribonuclease H-like"/>
    <property type="match status" value="1"/>
</dbReference>
<evidence type="ECO:0000256" key="4">
    <source>
        <dbReference type="ARBA" id="ARBA00022722"/>
    </source>
</evidence>
<dbReference type="GO" id="GO:0006364">
    <property type="term" value="P:rRNA processing"/>
    <property type="evidence" value="ECO:0007669"/>
    <property type="project" value="InterPro"/>
</dbReference>
<dbReference type="InterPro" id="IPR037431">
    <property type="entry name" value="REX4_DEDDh_dom"/>
</dbReference>
<dbReference type="SMART" id="SM00479">
    <property type="entry name" value="EXOIII"/>
    <property type="match status" value="1"/>
</dbReference>
<dbReference type="PANTHER" id="PTHR12801:SF158">
    <property type="entry name" value="RNA EXONUCLEASE 4"/>
    <property type="match status" value="1"/>
</dbReference>
<dbReference type="Gene3D" id="3.30.420.10">
    <property type="entry name" value="Ribonuclease H-like superfamily/Ribonuclease H"/>
    <property type="match status" value="1"/>
</dbReference>
<proteinExistence type="inferred from homology"/>
<name>A0A9P0A7L9_BEMTA</name>
<dbReference type="InterPro" id="IPR036397">
    <property type="entry name" value="RNaseH_sf"/>
</dbReference>
<dbReference type="InterPro" id="IPR012337">
    <property type="entry name" value="RNaseH-like_sf"/>
</dbReference>
<comment type="similarity">
    <text evidence="2">Belongs to the REXO4 family.</text>
</comment>
<dbReference type="Pfam" id="PF00929">
    <property type="entry name" value="RNase_T"/>
    <property type="match status" value="1"/>
</dbReference>
<comment type="subcellular location">
    <subcellularLocation>
        <location evidence="1">Nucleus</location>
    </subcellularLocation>
</comment>
<protein>
    <recommendedName>
        <fullName evidence="3">RNA exonuclease 4</fullName>
    </recommendedName>
</protein>
<dbReference type="FunFam" id="3.30.420.10:FF:000007">
    <property type="entry name" value="Interferon-stimulated exonuclease gene 20"/>
    <property type="match status" value="1"/>
</dbReference>
<evidence type="ECO:0000256" key="8">
    <source>
        <dbReference type="SAM" id="MobiDB-lite"/>
    </source>
</evidence>
<dbReference type="CDD" id="cd06144">
    <property type="entry name" value="REX4_like"/>
    <property type="match status" value="1"/>
</dbReference>
<dbReference type="GO" id="GO:0005634">
    <property type="term" value="C:nucleus"/>
    <property type="evidence" value="ECO:0007669"/>
    <property type="project" value="UniProtKB-SubCell"/>
</dbReference>
<keyword evidence="6" id="KW-0269">Exonuclease</keyword>
<evidence type="ECO:0000256" key="3">
    <source>
        <dbReference type="ARBA" id="ARBA00016937"/>
    </source>
</evidence>
<dbReference type="GO" id="GO:0003676">
    <property type="term" value="F:nucleic acid binding"/>
    <property type="evidence" value="ECO:0007669"/>
    <property type="project" value="InterPro"/>
</dbReference>
<evidence type="ECO:0000256" key="7">
    <source>
        <dbReference type="ARBA" id="ARBA00023242"/>
    </source>
</evidence>
<dbReference type="EMBL" id="OU963864">
    <property type="protein sequence ID" value="CAH0386359.1"/>
    <property type="molecule type" value="Genomic_DNA"/>
</dbReference>
<feature type="region of interest" description="Disordered" evidence="8">
    <location>
        <begin position="72"/>
        <end position="93"/>
    </location>
</feature>
<dbReference type="PANTHER" id="PTHR12801">
    <property type="entry name" value="RNA EXONUCLEASE REXO1 / RECO3 FAMILY MEMBER-RELATED"/>
    <property type="match status" value="1"/>
</dbReference>
<keyword evidence="7" id="KW-0539">Nucleus</keyword>
<dbReference type="InterPro" id="IPR013520">
    <property type="entry name" value="Ribonucl_H"/>
</dbReference>
<evidence type="ECO:0000256" key="1">
    <source>
        <dbReference type="ARBA" id="ARBA00004123"/>
    </source>
</evidence>
<keyword evidence="11" id="KW-1185">Reference proteome</keyword>
<evidence type="ECO:0000256" key="2">
    <source>
        <dbReference type="ARBA" id="ARBA00010489"/>
    </source>
</evidence>
<keyword evidence="5" id="KW-0378">Hydrolase</keyword>
<dbReference type="AlphaFoldDB" id="A0A9P0A7L9"/>
<gene>
    <name evidence="10" type="ORF">BEMITA_LOCUS5486</name>
</gene>
<reference evidence="10" key="1">
    <citation type="submission" date="2021-12" db="EMBL/GenBank/DDBJ databases">
        <authorList>
            <person name="King R."/>
        </authorList>
    </citation>
    <scope>NUCLEOTIDE SEQUENCE</scope>
</reference>
<evidence type="ECO:0000313" key="10">
    <source>
        <dbReference type="EMBL" id="CAH0386359.1"/>
    </source>
</evidence>
<feature type="domain" description="Exonuclease" evidence="9">
    <location>
        <begin position="112"/>
        <end position="272"/>
    </location>
</feature>
<evidence type="ECO:0000313" key="11">
    <source>
        <dbReference type="Proteomes" id="UP001152759"/>
    </source>
</evidence>
<dbReference type="Proteomes" id="UP001152759">
    <property type="component" value="Chromosome 3"/>
</dbReference>
<evidence type="ECO:0000256" key="5">
    <source>
        <dbReference type="ARBA" id="ARBA00022801"/>
    </source>
</evidence>
<evidence type="ECO:0000256" key="6">
    <source>
        <dbReference type="ARBA" id="ARBA00022839"/>
    </source>
</evidence>
<keyword evidence="4" id="KW-0540">Nuclease</keyword>